<organism evidence="8">
    <name type="scientific">Arundo donax</name>
    <name type="common">Giant reed</name>
    <name type="synonym">Donax arundinaceus</name>
    <dbReference type="NCBI Taxonomy" id="35708"/>
    <lineage>
        <taxon>Eukaryota</taxon>
        <taxon>Viridiplantae</taxon>
        <taxon>Streptophyta</taxon>
        <taxon>Embryophyta</taxon>
        <taxon>Tracheophyta</taxon>
        <taxon>Spermatophyta</taxon>
        <taxon>Magnoliopsida</taxon>
        <taxon>Liliopsida</taxon>
        <taxon>Poales</taxon>
        <taxon>Poaceae</taxon>
        <taxon>PACMAD clade</taxon>
        <taxon>Arundinoideae</taxon>
        <taxon>Arundineae</taxon>
        <taxon>Arundo</taxon>
    </lineage>
</organism>
<dbReference type="PANTHER" id="PTHR43620:SF6">
    <property type="entry name" value="GLYCEROPHOSPHODIESTER PHOSPHODIESTERASE"/>
    <property type="match status" value="1"/>
</dbReference>
<dbReference type="FunFam" id="3.20.20.190:FF:000011">
    <property type="entry name" value="Glycerophosphodiester phosphodiesterase GDPDL3"/>
    <property type="match status" value="1"/>
</dbReference>
<dbReference type="AlphaFoldDB" id="A0A0A8ZJM3"/>
<keyword evidence="5" id="KW-0325">Glycoprotein</keyword>
<dbReference type="SUPFAM" id="SSF51695">
    <property type="entry name" value="PLC-like phosphodiesterases"/>
    <property type="match status" value="1"/>
</dbReference>
<keyword evidence="2" id="KW-0732">Signal</keyword>
<name>A0A0A8ZJM3_ARUDO</name>
<proteinExistence type="predicted"/>
<sequence>MSSINLLDTTNVQRTPFSSRASTVSEIQTTPGIFTFNLTWDDLNDSTLKPKISSPMSSFYLVRNPRYTNQGKFLKLSDFLAIGKDKGLSGVMIIIENAAFMAKSLGIDIVGSVTTALIDAGYDNQTTKEVMIQSKDSNVLVKLKQQRTKCKLVYTLPSDIGDASASSLVDMKKFADAVVVDKTSVFPTSKNFILRQTSLVKDLQAAGLAVYAQVFQNEFVSQPWDFFGDETVEINNYVQLVNISGIITDFPRTVRRYKKKLLYRFRKGHAQLHAVCSGWLPCTVTPEHYCPAASSGANADTGCIRRDGATASSCCVKKYVWWCLRGRPNSWRATF</sequence>
<evidence type="ECO:0000256" key="5">
    <source>
        <dbReference type="ARBA" id="ARBA00023180"/>
    </source>
</evidence>
<evidence type="ECO:0000313" key="8">
    <source>
        <dbReference type="EMBL" id="JAD39006.1"/>
    </source>
</evidence>
<evidence type="ECO:0000259" key="7">
    <source>
        <dbReference type="PROSITE" id="PS51704"/>
    </source>
</evidence>
<dbReference type="EC" id="3.1.4.46" evidence="1"/>
<dbReference type="GO" id="GO:0006629">
    <property type="term" value="P:lipid metabolic process"/>
    <property type="evidence" value="ECO:0007669"/>
    <property type="project" value="InterPro"/>
</dbReference>
<evidence type="ECO:0000256" key="6">
    <source>
        <dbReference type="ARBA" id="ARBA00047512"/>
    </source>
</evidence>
<dbReference type="GO" id="GO:0006071">
    <property type="term" value="P:glycerol metabolic process"/>
    <property type="evidence" value="ECO:0007669"/>
    <property type="project" value="UniProtKB-KW"/>
</dbReference>
<comment type="catalytic activity">
    <reaction evidence="6">
        <text>a sn-glycero-3-phosphodiester + H2O = an alcohol + sn-glycerol 3-phosphate + H(+)</text>
        <dbReference type="Rhea" id="RHEA:12969"/>
        <dbReference type="ChEBI" id="CHEBI:15377"/>
        <dbReference type="ChEBI" id="CHEBI:15378"/>
        <dbReference type="ChEBI" id="CHEBI:30879"/>
        <dbReference type="ChEBI" id="CHEBI:57597"/>
        <dbReference type="ChEBI" id="CHEBI:83408"/>
        <dbReference type="EC" id="3.1.4.46"/>
    </reaction>
</comment>
<evidence type="ECO:0000256" key="1">
    <source>
        <dbReference type="ARBA" id="ARBA00012247"/>
    </source>
</evidence>
<dbReference type="EMBL" id="GBRH01258889">
    <property type="protein sequence ID" value="JAD39006.1"/>
    <property type="molecule type" value="Transcribed_RNA"/>
</dbReference>
<dbReference type="InterPro" id="IPR030395">
    <property type="entry name" value="GP_PDE_dom"/>
</dbReference>
<protein>
    <recommendedName>
        <fullName evidence="1">glycerophosphodiester phosphodiesterase</fullName>
        <ecNumber evidence="1">3.1.4.46</ecNumber>
    </recommendedName>
</protein>
<evidence type="ECO:0000256" key="3">
    <source>
        <dbReference type="ARBA" id="ARBA00022798"/>
    </source>
</evidence>
<reference evidence="8" key="2">
    <citation type="journal article" date="2015" name="Data Brief">
        <title>Shoot transcriptome of the giant reed, Arundo donax.</title>
        <authorList>
            <person name="Barrero R.A."/>
            <person name="Guerrero F.D."/>
            <person name="Moolhuijzen P."/>
            <person name="Goolsby J.A."/>
            <person name="Tidwell J."/>
            <person name="Bellgard S.E."/>
            <person name="Bellgard M.I."/>
        </authorList>
    </citation>
    <scope>NUCLEOTIDE SEQUENCE</scope>
    <source>
        <tissue evidence="8">Shoot tissue taken approximately 20 cm above the soil surface</tissue>
    </source>
</reference>
<dbReference type="PROSITE" id="PS51704">
    <property type="entry name" value="GP_PDE"/>
    <property type="match status" value="1"/>
</dbReference>
<reference evidence="8" key="1">
    <citation type="submission" date="2014-09" db="EMBL/GenBank/DDBJ databases">
        <authorList>
            <person name="Magalhaes I.L.F."/>
            <person name="Oliveira U."/>
            <person name="Santos F.R."/>
            <person name="Vidigal T.H.D.A."/>
            <person name="Brescovit A.D."/>
            <person name="Santos A.J."/>
        </authorList>
    </citation>
    <scope>NUCLEOTIDE SEQUENCE</scope>
    <source>
        <tissue evidence="8">Shoot tissue taken approximately 20 cm above the soil surface</tissue>
    </source>
</reference>
<keyword evidence="4" id="KW-0378">Hydrolase</keyword>
<dbReference type="PANTHER" id="PTHR43620">
    <property type="entry name" value="GLYCEROPHOSPHORYL DIESTER PHOSPHODIESTERASE"/>
    <property type="match status" value="1"/>
</dbReference>
<dbReference type="Pfam" id="PF03009">
    <property type="entry name" value="GDPD"/>
    <property type="match status" value="1"/>
</dbReference>
<dbReference type="GO" id="GO:0008889">
    <property type="term" value="F:glycerophosphodiester phosphodiesterase activity"/>
    <property type="evidence" value="ECO:0007669"/>
    <property type="project" value="UniProtKB-EC"/>
</dbReference>
<accession>A0A0A8ZJM3</accession>
<feature type="domain" description="GP-PDE" evidence="7">
    <location>
        <begin position="1"/>
        <end position="258"/>
    </location>
</feature>
<evidence type="ECO:0000256" key="4">
    <source>
        <dbReference type="ARBA" id="ARBA00022801"/>
    </source>
</evidence>
<dbReference type="InterPro" id="IPR017946">
    <property type="entry name" value="PLC-like_Pdiesterase_TIM-brl"/>
</dbReference>
<keyword evidence="3" id="KW-0319">Glycerol metabolism</keyword>
<evidence type="ECO:0000256" key="2">
    <source>
        <dbReference type="ARBA" id="ARBA00022729"/>
    </source>
</evidence>
<dbReference type="Gene3D" id="3.20.20.190">
    <property type="entry name" value="Phosphatidylinositol (PI) phosphodiesterase"/>
    <property type="match status" value="1"/>
</dbReference>